<geneLocation type="plastid" evidence="11"/>
<keyword evidence="6 9" id="KW-0057">Aromatic amino acid biosynthesis</keyword>
<organism evidence="11">
    <name type="scientific">Rhodogorgon sp</name>
    <dbReference type="NCBI Taxonomy" id="2485824"/>
    <lineage>
        <taxon>Eukaryota</taxon>
        <taxon>Rhodophyta</taxon>
        <taxon>Florideophyceae</taxon>
        <taxon>Corallinophycidae</taxon>
        <taxon>Rhodogorgonales</taxon>
        <taxon>Rhodogorgonaceae</taxon>
        <taxon>Rhodogorgon</taxon>
    </lineage>
</organism>
<gene>
    <name evidence="9 11" type="primary">trpA</name>
</gene>
<feature type="active site" description="Proton acceptor" evidence="9">
    <location>
        <position position="58"/>
    </location>
</feature>
<comment type="pathway">
    <text evidence="2 9">Amino-acid biosynthesis; L-tryptophan biosynthesis; L-tryptophan from chorismate: step 5/5.</text>
</comment>
<dbReference type="Pfam" id="PF00290">
    <property type="entry name" value="Trp_syntA"/>
    <property type="match status" value="1"/>
</dbReference>
<accession>A0A3G3MI77</accession>
<protein>
    <recommendedName>
        <fullName evidence="9">Tryptophan synthase alpha chain</fullName>
        <ecNumber evidence="9">4.2.1.20</ecNumber>
    </recommendedName>
</protein>
<dbReference type="InterPro" id="IPR002028">
    <property type="entry name" value="Trp_synthase_suA"/>
</dbReference>
<evidence type="ECO:0000256" key="8">
    <source>
        <dbReference type="ARBA" id="ARBA00049047"/>
    </source>
</evidence>
<dbReference type="PROSITE" id="PS00167">
    <property type="entry name" value="TRP_SYNTHASE_ALPHA"/>
    <property type="match status" value="1"/>
</dbReference>
<keyword evidence="5 9" id="KW-0822">Tryptophan biosynthesis</keyword>
<evidence type="ECO:0000256" key="3">
    <source>
        <dbReference type="ARBA" id="ARBA00011270"/>
    </source>
</evidence>
<evidence type="ECO:0000256" key="2">
    <source>
        <dbReference type="ARBA" id="ARBA00004733"/>
    </source>
</evidence>
<dbReference type="FunFam" id="3.20.20.70:FF:000037">
    <property type="entry name" value="Tryptophan synthase alpha chain"/>
    <property type="match status" value="1"/>
</dbReference>
<evidence type="ECO:0000256" key="5">
    <source>
        <dbReference type="ARBA" id="ARBA00022822"/>
    </source>
</evidence>
<dbReference type="GO" id="GO:0005829">
    <property type="term" value="C:cytosol"/>
    <property type="evidence" value="ECO:0007669"/>
    <property type="project" value="TreeGrafter"/>
</dbReference>
<evidence type="ECO:0000256" key="7">
    <source>
        <dbReference type="ARBA" id="ARBA00023239"/>
    </source>
</evidence>
<dbReference type="HAMAP" id="MF_00131">
    <property type="entry name" value="Trp_synth_alpha"/>
    <property type="match status" value="1"/>
</dbReference>
<dbReference type="NCBIfam" id="TIGR00262">
    <property type="entry name" value="trpA"/>
    <property type="match status" value="1"/>
</dbReference>
<evidence type="ECO:0000256" key="1">
    <source>
        <dbReference type="ARBA" id="ARBA00003365"/>
    </source>
</evidence>
<comment type="similarity">
    <text evidence="9 10">Belongs to the TrpA family.</text>
</comment>
<evidence type="ECO:0000256" key="4">
    <source>
        <dbReference type="ARBA" id="ARBA00022605"/>
    </source>
</evidence>
<evidence type="ECO:0000256" key="10">
    <source>
        <dbReference type="RuleBase" id="RU003662"/>
    </source>
</evidence>
<dbReference type="Gene3D" id="3.20.20.70">
    <property type="entry name" value="Aldolase class I"/>
    <property type="match status" value="1"/>
</dbReference>
<dbReference type="PANTHER" id="PTHR43406">
    <property type="entry name" value="TRYPTOPHAN SYNTHASE, ALPHA CHAIN"/>
    <property type="match status" value="1"/>
</dbReference>
<name>A0A3G3MI77_9FLOR</name>
<reference evidence="11" key="1">
    <citation type="journal article" date="2018" name="Genome Biol. Evol.">
        <title>Mitochondrial and Plastid Genomes from Coralline Red Algae Provide Insights into the Incongruent Evolutionary Histories of Organelles.</title>
        <authorList>
            <person name="Lee J."/>
            <person name="Song H.J."/>
            <person name="In Park S."/>
            <person name="Lee Y.M."/>
            <person name="Jeong S.Y."/>
            <person name="Oh Cho T."/>
            <person name="Kim J.H."/>
            <person name="Choi H.G."/>
            <person name="Choi C.G."/>
            <person name="Nelson W.A."/>
            <person name="Fredericq S."/>
            <person name="Bhattacharya D."/>
            <person name="Su Yoon H."/>
        </authorList>
    </citation>
    <scope>NUCLEOTIDE SEQUENCE</scope>
</reference>
<dbReference type="EC" id="4.2.1.20" evidence="9"/>
<dbReference type="AlphaFoldDB" id="A0A3G3MI77"/>
<sequence>MLTISQTLSNIKSKCALIPFVTAGYPSFDATIEVLHVLDKKGANIIELGVPYSDALADGYVIQESSRLALRQKVYLSQVMDIIKQVSPILKSPIVVFTYYNPILSKGIDKFIRDISLSGAKGLIIPDLPLEEADYLIQICTSHNIELILFISPASSDSRIESILAKSPGCVYLVSSYGVTGIRSNVELKLQFLIDKIKKKSDKFVMLGFGISSEEQIIRISGWNVDGIVIGSAFINAITQCERVKSYQPLEMFCQKVKTAIEEA</sequence>
<comment type="catalytic activity">
    <reaction evidence="8 9">
        <text>(1S,2R)-1-C-(indol-3-yl)glycerol 3-phosphate + L-serine = D-glyceraldehyde 3-phosphate + L-tryptophan + H2O</text>
        <dbReference type="Rhea" id="RHEA:10532"/>
        <dbReference type="ChEBI" id="CHEBI:15377"/>
        <dbReference type="ChEBI" id="CHEBI:33384"/>
        <dbReference type="ChEBI" id="CHEBI:57912"/>
        <dbReference type="ChEBI" id="CHEBI:58866"/>
        <dbReference type="ChEBI" id="CHEBI:59776"/>
        <dbReference type="EC" id="4.2.1.20"/>
    </reaction>
</comment>
<keyword evidence="7 9" id="KW-0456">Lyase</keyword>
<feature type="active site" description="Proton acceptor" evidence="9">
    <location>
        <position position="47"/>
    </location>
</feature>
<dbReference type="InterPro" id="IPR013785">
    <property type="entry name" value="Aldolase_TIM"/>
</dbReference>
<evidence type="ECO:0000313" key="11">
    <source>
        <dbReference type="EMBL" id="AYR06532.1"/>
    </source>
</evidence>
<dbReference type="InterPro" id="IPR011060">
    <property type="entry name" value="RibuloseP-bd_barrel"/>
</dbReference>
<evidence type="ECO:0000256" key="9">
    <source>
        <dbReference type="HAMAP-Rule" id="MF_00131"/>
    </source>
</evidence>
<proteinExistence type="inferred from homology"/>
<comment type="subunit">
    <text evidence="3 9">Tetramer of two alpha and two beta chains.</text>
</comment>
<dbReference type="PANTHER" id="PTHR43406:SF1">
    <property type="entry name" value="TRYPTOPHAN SYNTHASE ALPHA CHAIN, CHLOROPLASTIC"/>
    <property type="match status" value="1"/>
</dbReference>
<keyword evidence="4 9" id="KW-0028">Amino-acid biosynthesis</keyword>
<dbReference type="InterPro" id="IPR018204">
    <property type="entry name" value="Trp_synthase_alpha_AS"/>
</dbReference>
<dbReference type="CDD" id="cd04724">
    <property type="entry name" value="Tryptophan_synthase_alpha"/>
    <property type="match status" value="1"/>
</dbReference>
<dbReference type="EMBL" id="MH281630">
    <property type="protein sequence ID" value="AYR06532.1"/>
    <property type="molecule type" value="Genomic_DNA"/>
</dbReference>
<comment type="function">
    <text evidence="1 9">The alpha subunit is responsible for the aldol cleavage of indoleglycerol phosphate to indole and glyceraldehyde 3-phosphate.</text>
</comment>
<dbReference type="GO" id="GO:0004834">
    <property type="term" value="F:tryptophan synthase activity"/>
    <property type="evidence" value="ECO:0007669"/>
    <property type="project" value="UniProtKB-UniRule"/>
</dbReference>
<dbReference type="UniPathway" id="UPA00035">
    <property type="reaction ID" value="UER00044"/>
</dbReference>
<keyword evidence="11" id="KW-0934">Plastid</keyword>
<dbReference type="SUPFAM" id="SSF51366">
    <property type="entry name" value="Ribulose-phoshate binding barrel"/>
    <property type="match status" value="1"/>
</dbReference>
<evidence type="ECO:0000256" key="6">
    <source>
        <dbReference type="ARBA" id="ARBA00023141"/>
    </source>
</evidence>